<dbReference type="OrthoDB" id="3457556at2"/>
<accession>A0A268EVH7</accession>
<feature type="transmembrane region" description="Helical" evidence="1">
    <location>
        <begin position="158"/>
        <end position="177"/>
    </location>
</feature>
<evidence type="ECO:0000313" key="2">
    <source>
        <dbReference type="EMBL" id="PAD77132.1"/>
    </source>
</evidence>
<keyword evidence="1" id="KW-0812">Transmembrane</keyword>
<feature type="transmembrane region" description="Helical" evidence="1">
    <location>
        <begin position="229"/>
        <end position="249"/>
    </location>
</feature>
<dbReference type="Proteomes" id="UP000215596">
    <property type="component" value="Unassembled WGS sequence"/>
</dbReference>
<gene>
    <name evidence="2" type="ORF">CHH67_10505</name>
</gene>
<keyword evidence="1" id="KW-1133">Transmembrane helix</keyword>
<evidence type="ECO:0008006" key="4">
    <source>
        <dbReference type="Google" id="ProtNLM"/>
    </source>
</evidence>
<protein>
    <recommendedName>
        <fullName evidence="4">Multidrug resistance efflux transporter family protein</fullName>
    </recommendedName>
</protein>
<name>A0A268EVH7_9BACL</name>
<evidence type="ECO:0000313" key="3">
    <source>
        <dbReference type="Proteomes" id="UP000215596"/>
    </source>
</evidence>
<reference evidence="2 3" key="1">
    <citation type="submission" date="2017-07" db="EMBL/GenBank/DDBJ databases">
        <title>Isolation and whole genome analysis of endospore-forming bacteria from heroin.</title>
        <authorList>
            <person name="Kalinowski J."/>
            <person name="Ahrens B."/>
            <person name="Al-Dilaimi A."/>
            <person name="Winkler A."/>
            <person name="Wibberg D."/>
            <person name="Schleenbecker U."/>
            <person name="Ruckert C."/>
            <person name="Wolfel R."/>
            <person name="Grass G."/>
        </authorList>
    </citation>
    <scope>NUCLEOTIDE SEQUENCE [LARGE SCALE GENOMIC DNA]</scope>
    <source>
        <strain evidence="2 3">7537-G1</strain>
    </source>
</reference>
<feature type="transmembrane region" description="Helical" evidence="1">
    <location>
        <begin position="31"/>
        <end position="50"/>
    </location>
</feature>
<evidence type="ECO:0000256" key="1">
    <source>
        <dbReference type="SAM" id="Phobius"/>
    </source>
</evidence>
<dbReference type="Pfam" id="PF13536">
    <property type="entry name" value="EmrE"/>
    <property type="match status" value="1"/>
</dbReference>
<feature type="transmembrane region" description="Helical" evidence="1">
    <location>
        <begin position="289"/>
        <end position="308"/>
    </location>
</feature>
<dbReference type="RefSeq" id="WP_095265136.1">
    <property type="nucleotide sequence ID" value="NZ_NPBY01000031.1"/>
</dbReference>
<keyword evidence="1" id="KW-0472">Membrane</keyword>
<sequence length="328" mass="36137">MRPVLIGMGAAFFFAFTFVLNSSMQLSGGSWIWSASLRYLFMLPFLLIIVLAGRKLRPLWHEIRRKPGAWLLWSCIGFGLFYAPLCFAAAYSPGWLIAGTWQITIISGALLTPLFFETRHTPQGPVQARAALPIKGLGMSLIILLGIVLMQLDHAGSLSTRDLLFGFVPVLIASFAYPLGNRKMMELCEGRLDTTQRVLGMTIASLPFWLLLSVYGAMTVGMPSTGQTFQALLVALLSGVIATVLFFKATDMVRGNMQQLAAVEATQSMEVLFALAGELWILSMPIPSPLAWCGVIIVMIGMALHSLMSNRQETRYIHLPHNQRVEKG</sequence>
<comment type="caution">
    <text evidence="2">The sequence shown here is derived from an EMBL/GenBank/DDBJ whole genome shotgun (WGS) entry which is preliminary data.</text>
</comment>
<proteinExistence type="predicted"/>
<feature type="transmembrane region" description="Helical" evidence="1">
    <location>
        <begin position="128"/>
        <end position="152"/>
    </location>
</feature>
<feature type="transmembrane region" description="Helical" evidence="1">
    <location>
        <begin position="70"/>
        <end position="90"/>
    </location>
</feature>
<dbReference type="InterPro" id="IPR032713">
    <property type="entry name" value="EmrE"/>
</dbReference>
<dbReference type="EMBL" id="NPBY01000031">
    <property type="protein sequence ID" value="PAD77132.1"/>
    <property type="molecule type" value="Genomic_DNA"/>
</dbReference>
<feature type="transmembrane region" description="Helical" evidence="1">
    <location>
        <begin position="261"/>
        <end position="283"/>
    </location>
</feature>
<feature type="transmembrane region" description="Helical" evidence="1">
    <location>
        <begin position="198"/>
        <end position="217"/>
    </location>
</feature>
<dbReference type="AlphaFoldDB" id="A0A268EVH7"/>
<feature type="transmembrane region" description="Helical" evidence="1">
    <location>
        <begin position="96"/>
        <end position="116"/>
    </location>
</feature>
<organism evidence="2 3">
    <name type="scientific">Paenibacillus campinasensis</name>
    <dbReference type="NCBI Taxonomy" id="66347"/>
    <lineage>
        <taxon>Bacteria</taxon>
        <taxon>Bacillati</taxon>
        <taxon>Bacillota</taxon>
        <taxon>Bacilli</taxon>
        <taxon>Bacillales</taxon>
        <taxon>Paenibacillaceae</taxon>
        <taxon>Paenibacillus</taxon>
    </lineage>
</organism>